<accession>A0A8H7XYV7</accession>
<dbReference type="InterPro" id="IPR036691">
    <property type="entry name" value="Endo/exonu/phosph_ase_sf"/>
</dbReference>
<dbReference type="SUPFAM" id="SSF56219">
    <property type="entry name" value="DNase I-like"/>
    <property type="match status" value="1"/>
</dbReference>
<protein>
    <submittedName>
        <fullName evidence="1">Uncharacterized protein</fullName>
    </submittedName>
</protein>
<organism evidence="1">
    <name type="scientific">Psilocybe cubensis</name>
    <name type="common">Psychedelic mushroom</name>
    <name type="synonym">Stropharia cubensis</name>
    <dbReference type="NCBI Taxonomy" id="181762"/>
    <lineage>
        <taxon>Eukaryota</taxon>
        <taxon>Fungi</taxon>
        <taxon>Dikarya</taxon>
        <taxon>Basidiomycota</taxon>
        <taxon>Agaricomycotina</taxon>
        <taxon>Agaricomycetes</taxon>
        <taxon>Agaricomycetidae</taxon>
        <taxon>Agaricales</taxon>
        <taxon>Agaricineae</taxon>
        <taxon>Strophariaceae</taxon>
        <taxon>Psilocybe</taxon>
    </lineage>
</organism>
<sequence>MQIHPSPPLRQGRSARIPLTVPTVARRMLRLIGLALIGAIASTRIGLSRPIARMSQTVPELPVRIVCFNCAKSALSVETILKRCNNMYNVLFIQKPPWRIVRTAPSTISKKGDDVIGTPLHSAWLPIVHLPEPGTRPRVMAYVSNRLSVYHPSMRRDLINHCNVLILTLFSHGESYNLMNVYSDNTHTAINHLKGMAPDLGFTGHLASATDLTSLAAEIGLQRASFVNPGPTHFPRIVGNRASVIDLVFVPPNQLLTSQAFRVHDYIGECIDAELPLETPDQIDAVAQAVVDILSSAWDSCSREVTIVRRSKKWWNNSCAVALQLWRATGTPEDWKTFCKACKDAKRKFFNTRISEISEVNKRA</sequence>
<dbReference type="EMBL" id="JAFIQS010000006">
    <property type="protein sequence ID" value="KAG5168436.1"/>
    <property type="molecule type" value="Genomic_DNA"/>
</dbReference>
<dbReference type="AlphaFoldDB" id="A0A8H7XYV7"/>
<proteinExistence type="predicted"/>
<evidence type="ECO:0000313" key="1">
    <source>
        <dbReference type="EMBL" id="KAG5168436.1"/>
    </source>
</evidence>
<name>A0A8H7XYV7_PSICU</name>
<gene>
    <name evidence="1" type="ORF">JR316_007036</name>
</gene>
<comment type="caution">
    <text evidence="1">The sequence shown here is derived from an EMBL/GenBank/DDBJ whole genome shotgun (WGS) entry which is preliminary data.</text>
</comment>
<reference evidence="1" key="1">
    <citation type="submission" date="2021-02" db="EMBL/GenBank/DDBJ databases">
        <title>Psilocybe cubensis genome.</title>
        <authorList>
            <person name="Mckernan K.J."/>
            <person name="Crawford S."/>
            <person name="Trippe A."/>
            <person name="Kane L.T."/>
            <person name="Mclaughlin S."/>
        </authorList>
    </citation>
    <scope>NUCLEOTIDE SEQUENCE [LARGE SCALE GENOMIC DNA]</scope>
    <source>
        <strain evidence="1">MGC-MH-2018</strain>
    </source>
</reference>